<evidence type="ECO:0000313" key="2">
    <source>
        <dbReference type="Proteomes" id="UP000289738"/>
    </source>
</evidence>
<accession>A0A445AZ51</accession>
<proteinExistence type="predicted"/>
<dbReference type="Proteomes" id="UP000289738">
    <property type="component" value="Chromosome B01"/>
</dbReference>
<keyword evidence="2" id="KW-1185">Reference proteome</keyword>
<protein>
    <submittedName>
        <fullName evidence="1">Uncharacterized protein</fullName>
    </submittedName>
</protein>
<dbReference type="EMBL" id="SDMP01000011">
    <property type="protein sequence ID" value="RYR31715.1"/>
    <property type="molecule type" value="Genomic_DNA"/>
</dbReference>
<reference evidence="1 2" key="1">
    <citation type="submission" date="2019-01" db="EMBL/GenBank/DDBJ databases">
        <title>Sequencing of cultivated peanut Arachis hypogaea provides insights into genome evolution and oil improvement.</title>
        <authorList>
            <person name="Chen X."/>
        </authorList>
    </citation>
    <scope>NUCLEOTIDE SEQUENCE [LARGE SCALE GENOMIC DNA]</scope>
    <source>
        <strain evidence="2">cv. Fuhuasheng</strain>
        <tissue evidence="1">Leaves</tissue>
    </source>
</reference>
<gene>
    <name evidence="1" type="ORF">Ahy_B01g056593</name>
</gene>
<evidence type="ECO:0000313" key="1">
    <source>
        <dbReference type="EMBL" id="RYR31715.1"/>
    </source>
</evidence>
<organism evidence="1 2">
    <name type="scientific">Arachis hypogaea</name>
    <name type="common">Peanut</name>
    <dbReference type="NCBI Taxonomy" id="3818"/>
    <lineage>
        <taxon>Eukaryota</taxon>
        <taxon>Viridiplantae</taxon>
        <taxon>Streptophyta</taxon>
        <taxon>Embryophyta</taxon>
        <taxon>Tracheophyta</taxon>
        <taxon>Spermatophyta</taxon>
        <taxon>Magnoliopsida</taxon>
        <taxon>eudicotyledons</taxon>
        <taxon>Gunneridae</taxon>
        <taxon>Pentapetalae</taxon>
        <taxon>rosids</taxon>
        <taxon>fabids</taxon>
        <taxon>Fabales</taxon>
        <taxon>Fabaceae</taxon>
        <taxon>Papilionoideae</taxon>
        <taxon>50 kb inversion clade</taxon>
        <taxon>dalbergioids sensu lato</taxon>
        <taxon>Dalbergieae</taxon>
        <taxon>Pterocarpus clade</taxon>
        <taxon>Arachis</taxon>
    </lineage>
</organism>
<sequence>MKWHVFGFLKGKKNETLKATLSLFEQQQPPSPLTLSVSLKE</sequence>
<comment type="caution">
    <text evidence="1">The sequence shown here is derived from an EMBL/GenBank/DDBJ whole genome shotgun (WGS) entry which is preliminary data.</text>
</comment>
<dbReference type="AlphaFoldDB" id="A0A445AZ51"/>
<name>A0A445AZ51_ARAHY</name>